<name>A0A3R8JTD5_9FIRM</name>
<sequence length="285" mass="32182">MGRSKKYVYDYEQSENGKGPGTMVEDILSDPEFSQVTDLVIGCWGDSWEGSCQPILDQMVEHKEEFSHIESLFVGDMDYEECEVSWIIQGDYGRLWQALPHLKALTVKGSTDLKLGEICHQELEALTIICGGLPVSIFEEIQNAKLPNLKKLVLYIGVEYYGFDGDADTVRTLLEKSDFPNLTWLGIEDSEIQDELTQAVLDSKYMNQLKVLDLSNGTLTDKGGALLLEKLPSCPNLEELDVHYHYLSQGMVKKLQALPIKVDASERNEPETYRGETWMNAMLTE</sequence>
<dbReference type="EMBL" id="RHJS01000002">
    <property type="protein sequence ID" value="RRK34435.1"/>
    <property type="molecule type" value="Genomic_DNA"/>
</dbReference>
<comment type="caution">
    <text evidence="1">The sequence shown here is derived from an EMBL/GenBank/DDBJ whole genome shotgun (WGS) entry which is preliminary data.</text>
</comment>
<proteinExistence type="predicted"/>
<dbReference type="AlphaFoldDB" id="A0A3R8JTD5"/>
<gene>
    <name evidence="1" type="ORF">EBB54_26190</name>
</gene>
<dbReference type="InterPro" id="IPR047722">
    <property type="entry name" value="STM4015-like"/>
</dbReference>
<accession>A0A3R8JTD5</accession>
<evidence type="ECO:0000313" key="1">
    <source>
        <dbReference type="EMBL" id="RRK34435.1"/>
    </source>
</evidence>
<reference evidence="1" key="1">
    <citation type="submission" date="2018-10" db="EMBL/GenBank/DDBJ databases">
        <title>Schaedlerella arabinophila gen. nov. sp. nov., isolated from the mouse intestinal tract and comparative analysis with the genome of the closely related altered Schaedler flora strain ASF502.</title>
        <authorList>
            <person name="Miyake S."/>
            <person name="Soh M."/>
            <person name="Seedorf H."/>
        </authorList>
    </citation>
    <scope>NUCLEOTIDE SEQUENCE [LARGE SCALE GENOMIC DNA]</scope>
    <source>
        <strain evidence="1">DSM 106076</strain>
    </source>
</reference>
<dbReference type="Proteomes" id="UP000274920">
    <property type="component" value="Unassembled WGS sequence"/>
</dbReference>
<dbReference type="InterPro" id="IPR032675">
    <property type="entry name" value="LRR_dom_sf"/>
</dbReference>
<evidence type="ECO:0000313" key="2">
    <source>
        <dbReference type="Proteomes" id="UP000274920"/>
    </source>
</evidence>
<protein>
    <submittedName>
        <fullName evidence="1">Cytoplasmic protein</fullName>
    </submittedName>
</protein>
<organism evidence="1 2">
    <name type="scientific">Schaedlerella arabinosiphila</name>
    <dbReference type="NCBI Taxonomy" id="2044587"/>
    <lineage>
        <taxon>Bacteria</taxon>
        <taxon>Bacillati</taxon>
        <taxon>Bacillota</taxon>
        <taxon>Clostridia</taxon>
        <taxon>Lachnospirales</taxon>
        <taxon>Lachnospiraceae</taxon>
        <taxon>Schaedlerella</taxon>
    </lineage>
</organism>
<dbReference type="SUPFAM" id="SSF52047">
    <property type="entry name" value="RNI-like"/>
    <property type="match status" value="1"/>
</dbReference>
<dbReference type="NCBIfam" id="NF038076">
    <property type="entry name" value="fam_STM4015"/>
    <property type="match status" value="1"/>
</dbReference>
<keyword evidence="2" id="KW-1185">Reference proteome</keyword>
<dbReference type="RefSeq" id="WP_125129564.1">
    <property type="nucleotide sequence ID" value="NZ_RHJS01000002.1"/>
</dbReference>
<dbReference type="Gene3D" id="3.80.10.10">
    <property type="entry name" value="Ribonuclease Inhibitor"/>
    <property type="match status" value="1"/>
</dbReference>